<reference evidence="2" key="2">
    <citation type="submission" date="2020-09" db="EMBL/GenBank/DDBJ databases">
        <authorList>
            <person name="Sun Q."/>
            <person name="Zhou Y."/>
        </authorList>
    </citation>
    <scope>NUCLEOTIDE SEQUENCE</scope>
    <source>
        <strain evidence="2">CGMCC 1.15082</strain>
    </source>
</reference>
<proteinExistence type="predicted"/>
<evidence type="ECO:0000256" key="1">
    <source>
        <dbReference type="SAM" id="MobiDB-lite"/>
    </source>
</evidence>
<keyword evidence="3" id="KW-1185">Reference proteome</keyword>
<accession>A0A916SP48</accession>
<organism evidence="2 3">
    <name type="scientific">Brucella endophytica</name>
    <dbReference type="NCBI Taxonomy" id="1963359"/>
    <lineage>
        <taxon>Bacteria</taxon>
        <taxon>Pseudomonadati</taxon>
        <taxon>Pseudomonadota</taxon>
        <taxon>Alphaproteobacteria</taxon>
        <taxon>Hyphomicrobiales</taxon>
        <taxon>Brucellaceae</taxon>
        <taxon>Brucella/Ochrobactrum group</taxon>
        <taxon>Brucella</taxon>
    </lineage>
</organism>
<evidence type="ECO:0000313" key="3">
    <source>
        <dbReference type="Proteomes" id="UP000646478"/>
    </source>
</evidence>
<dbReference type="EMBL" id="BMHH01000020">
    <property type="protein sequence ID" value="GGB06671.1"/>
    <property type="molecule type" value="Genomic_DNA"/>
</dbReference>
<feature type="region of interest" description="Disordered" evidence="1">
    <location>
        <begin position="1"/>
        <end position="52"/>
    </location>
</feature>
<dbReference type="AlphaFoldDB" id="A0A916SP48"/>
<name>A0A916SP48_9HYPH</name>
<sequence>MVAAGPALEERTGQHDNDQQGKEDESSDLPIDGPETQKHAQSPIPPSGSPKAFVPWWPRLRREMNVKFYYGSCRAVGFVRFVTKLNITTRAGWSVRGK</sequence>
<evidence type="ECO:0000313" key="2">
    <source>
        <dbReference type="EMBL" id="GGB06671.1"/>
    </source>
</evidence>
<comment type="caution">
    <text evidence="2">The sequence shown here is derived from an EMBL/GenBank/DDBJ whole genome shotgun (WGS) entry which is preliminary data.</text>
</comment>
<reference evidence="2" key="1">
    <citation type="journal article" date="2014" name="Int. J. Syst. Evol. Microbiol.">
        <title>Complete genome sequence of Corynebacterium casei LMG S-19264T (=DSM 44701T), isolated from a smear-ripened cheese.</title>
        <authorList>
            <consortium name="US DOE Joint Genome Institute (JGI-PGF)"/>
            <person name="Walter F."/>
            <person name="Albersmeier A."/>
            <person name="Kalinowski J."/>
            <person name="Ruckert C."/>
        </authorList>
    </citation>
    <scope>NUCLEOTIDE SEQUENCE</scope>
    <source>
        <strain evidence="2">CGMCC 1.15082</strain>
    </source>
</reference>
<dbReference type="Proteomes" id="UP000646478">
    <property type="component" value="Unassembled WGS sequence"/>
</dbReference>
<protein>
    <submittedName>
        <fullName evidence="2">Uncharacterized protein</fullName>
    </submittedName>
</protein>
<gene>
    <name evidence="2" type="ORF">GCM10011491_38510</name>
</gene>
<feature type="compositionally biased region" description="Basic and acidic residues" evidence="1">
    <location>
        <begin position="8"/>
        <end position="24"/>
    </location>
</feature>